<feature type="region of interest" description="Disordered" evidence="7">
    <location>
        <begin position="92"/>
        <end position="111"/>
    </location>
</feature>
<evidence type="ECO:0000313" key="11">
    <source>
        <dbReference type="Proteomes" id="UP000751190"/>
    </source>
</evidence>
<dbReference type="InterPro" id="IPR001357">
    <property type="entry name" value="BRCT_dom"/>
</dbReference>
<feature type="compositionally biased region" description="Gly residues" evidence="7">
    <location>
        <begin position="422"/>
        <end position="433"/>
    </location>
</feature>
<dbReference type="EC" id="3.1.3.16" evidence="2"/>
<dbReference type="SUPFAM" id="SSF56784">
    <property type="entry name" value="HAD-like"/>
    <property type="match status" value="1"/>
</dbReference>
<dbReference type="GO" id="GO:0005634">
    <property type="term" value="C:nucleus"/>
    <property type="evidence" value="ECO:0007669"/>
    <property type="project" value="UniProtKB-SubCell"/>
</dbReference>
<evidence type="ECO:0000256" key="6">
    <source>
        <dbReference type="ARBA" id="ARBA00048336"/>
    </source>
</evidence>
<dbReference type="Pfam" id="PF00533">
    <property type="entry name" value="BRCT"/>
    <property type="match status" value="1"/>
</dbReference>
<dbReference type="PANTHER" id="PTHR23081:SF36">
    <property type="entry name" value="RNA POLYMERASE II SUBUNIT A C-TERMINAL DOMAIN PHOSPHATASE"/>
    <property type="match status" value="1"/>
</dbReference>
<comment type="catalytic activity">
    <reaction evidence="6">
        <text>O-phospho-L-threonyl-[protein] + H2O = L-threonyl-[protein] + phosphate</text>
        <dbReference type="Rhea" id="RHEA:47004"/>
        <dbReference type="Rhea" id="RHEA-COMP:11060"/>
        <dbReference type="Rhea" id="RHEA-COMP:11605"/>
        <dbReference type="ChEBI" id="CHEBI:15377"/>
        <dbReference type="ChEBI" id="CHEBI:30013"/>
        <dbReference type="ChEBI" id="CHEBI:43474"/>
        <dbReference type="ChEBI" id="CHEBI:61977"/>
        <dbReference type="EC" id="3.1.3.16"/>
    </reaction>
</comment>
<dbReference type="PROSITE" id="PS50969">
    <property type="entry name" value="FCP1"/>
    <property type="match status" value="1"/>
</dbReference>
<dbReference type="OMA" id="NAHDATI"/>
<gene>
    <name evidence="10" type="ORF">KFE25_000028</name>
</gene>
<evidence type="ECO:0000256" key="1">
    <source>
        <dbReference type="ARBA" id="ARBA00004123"/>
    </source>
</evidence>
<dbReference type="GO" id="GO:0008420">
    <property type="term" value="F:RNA polymerase II CTD heptapeptide repeat phosphatase activity"/>
    <property type="evidence" value="ECO:0007669"/>
    <property type="project" value="InterPro"/>
</dbReference>
<dbReference type="Gene3D" id="3.40.50.10190">
    <property type="entry name" value="BRCT domain"/>
    <property type="match status" value="1"/>
</dbReference>
<feature type="compositionally biased region" description="Low complexity" evidence="7">
    <location>
        <begin position="434"/>
        <end position="445"/>
    </location>
</feature>
<dbReference type="CDD" id="cd07521">
    <property type="entry name" value="HAD_FCP1-like"/>
    <property type="match status" value="1"/>
</dbReference>
<dbReference type="Pfam" id="PF03031">
    <property type="entry name" value="NIF"/>
    <property type="match status" value="1"/>
</dbReference>
<evidence type="ECO:0000256" key="5">
    <source>
        <dbReference type="ARBA" id="ARBA00047761"/>
    </source>
</evidence>
<feature type="domain" description="BRCT" evidence="8">
    <location>
        <begin position="267"/>
        <end position="365"/>
    </location>
</feature>
<dbReference type="AlphaFoldDB" id="A0A8J5XIG6"/>
<evidence type="ECO:0000256" key="2">
    <source>
        <dbReference type="ARBA" id="ARBA00013081"/>
    </source>
</evidence>
<organism evidence="10 11">
    <name type="scientific">Diacronema lutheri</name>
    <name type="common">Unicellular marine alga</name>
    <name type="synonym">Monochrysis lutheri</name>
    <dbReference type="NCBI Taxonomy" id="2081491"/>
    <lineage>
        <taxon>Eukaryota</taxon>
        <taxon>Haptista</taxon>
        <taxon>Haptophyta</taxon>
        <taxon>Pavlovophyceae</taxon>
        <taxon>Pavlovales</taxon>
        <taxon>Pavlovaceae</taxon>
        <taxon>Diacronema</taxon>
    </lineage>
</organism>
<dbReference type="InterPro" id="IPR004274">
    <property type="entry name" value="FCP1_dom"/>
</dbReference>
<dbReference type="EMBL" id="JAGTXO010000014">
    <property type="protein sequence ID" value="KAG8463860.1"/>
    <property type="molecule type" value="Genomic_DNA"/>
</dbReference>
<dbReference type="PROSITE" id="PS50172">
    <property type="entry name" value="BRCT"/>
    <property type="match status" value="1"/>
</dbReference>
<sequence>MEECSHDVLVRGLCVSCGADLSAEGHDEHHSPTAGSGLARLGDSGLAHLVPGALMRNKAKFADDDARRVELARKLYLILDLDETLIHAARGQPPAHAVPRRATPGIDDQAPDGRTVEMIATTTGQTVLLRPHLLAFLRRMSALFQISLYTMGGQDYARAVLAAIDPTNLYFRGGLCAWDDGLTRSKKELSRVPCRRDMVLVVDDTADVWAQDWRSLCLIPRWMGEPTDDALLHIGDHLAAVHAATYAPEARAPSGALPDVRELLARTRPTFFSGCVFAFSGLFPRGVPLLEQVLCQLICACGGECDDELSERTTHLIFRRPRTDKIQRAALMRRAHGARPSILWEGWLLACLALWRLLPEKHMALDVDEATGRAPRAPGVRERAAEPRAAEEGGARIGKRLRDVHVDGEASGAPEAARAVGTHGGQPGPGDIGDAGARDGAPPRGSGVGTIEMSA</sequence>
<dbReference type="SUPFAM" id="SSF52113">
    <property type="entry name" value="BRCT domain"/>
    <property type="match status" value="1"/>
</dbReference>
<evidence type="ECO:0000259" key="9">
    <source>
        <dbReference type="PROSITE" id="PS50969"/>
    </source>
</evidence>
<reference evidence="10" key="1">
    <citation type="submission" date="2021-05" db="EMBL/GenBank/DDBJ databases">
        <title>The genome of the haptophyte Pavlova lutheri (Diacronema luteri, Pavlovales) - a model for lipid biosynthesis in eukaryotic algae.</title>
        <authorList>
            <person name="Hulatt C.J."/>
            <person name="Posewitz M.C."/>
        </authorList>
    </citation>
    <scope>NUCLEOTIDE SEQUENCE</scope>
    <source>
        <strain evidence="10">NIVA-4/92</strain>
    </source>
</reference>
<dbReference type="SMART" id="SM00292">
    <property type="entry name" value="BRCT"/>
    <property type="match status" value="1"/>
</dbReference>
<evidence type="ECO:0000256" key="3">
    <source>
        <dbReference type="ARBA" id="ARBA00022801"/>
    </source>
</evidence>
<dbReference type="PANTHER" id="PTHR23081">
    <property type="entry name" value="RNA POLYMERASE II CTD PHOSPHATASE"/>
    <property type="match status" value="1"/>
</dbReference>
<name>A0A8J5XIG6_DIALT</name>
<dbReference type="InterPro" id="IPR023214">
    <property type="entry name" value="HAD_sf"/>
</dbReference>
<dbReference type="Proteomes" id="UP000751190">
    <property type="component" value="Unassembled WGS sequence"/>
</dbReference>
<dbReference type="InterPro" id="IPR039189">
    <property type="entry name" value="Fcp1"/>
</dbReference>
<dbReference type="InterPro" id="IPR036412">
    <property type="entry name" value="HAD-like_sf"/>
</dbReference>
<evidence type="ECO:0000259" key="8">
    <source>
        <dbReference type="PROSITE" id="PS50172"/>
    </source>
</evidence>
<proteinExistence type="predicted"/>
<comment type="caution">
    <text evidence="10">The sequence shown here is derived from an EMBL/GenBank/DDBJ whole genome shotgun (WGS) entry which is preliminary data.</text>
</comment>
<dbReference type="SMART" id="SM00577">
    <property type="entry name" value="CPDc"/>
    <property type="match status" value="1"/>
</dbReference>
<dbReference type="InterPro" id="IPR036420">
    <property type="entry name" value="BRCT_dom_sf"/>
</dbReference>
<evidence type="ECO:0000313" key="10">
    <source>
        <dbReference type="EMBL" id="KAG8463860.1"/>
    </source>
</evidence>
<dbReference type="OrthoDB" id="10249888at2759"/>
<feature type="compositionally biased region" description="Basic and acidic residues" evidence="7">
    <location>
        <begin position="379"/>
        <end position="408"/>
    </location>
</feature>
<evidence type="ECO:0000256" key="7">
    <source>
        <dbReference type="SAM" id="MobiDB-lite"/>
    </source>
</evidence>
<keyword evidence="3" id="KW-0378">Hydrolase</keyword>
<comment type="subcellular location">
    <subcellularLocation>
        <location evidence="1">Nucleus</location>
    </subcellularLocation>
</comment>
<keyword evidence="11" id="KW-1185">Reference proteome</keyword>
<feature type="domain" description="FCP1 homology" evidence="9">
    <location>
        <begin position="70"/>
        <end position="241"/>
    </location>
</feature>
<accession>A0A8J5XIG6</accession>
<dbReference type="Gene3D" id="3.40.50.1000">
    <property type="entry name" value="HAD superfamily/HAD-like"/>
    <property type="match status" value="1"/>
</dbReference>
<evidence type="ECO:0000256" key="4">
    <source>
        <dbReference type="ARBA" id="ARBA00023242"/>
    </source>
</evidence>
<protein>
    <recommendedName>
        <fullName evidence="2">protein-serine/threonine phosphatase</fullName>
        <ecNumber evidence="2">3.1.3.16</ecNumber>
    </recommendedName>
</protein>
<keyword evidence="4" id="KW-0539">Nucleus</keyword>
<feature type="region of interest" description="Disordered" evidence="7">
    <location>
        <begin position="371"/>
        <end position="455"/>
    </location>
</feature>
<comment type="catalytic activity">
    <reaction evidence="5">
        <text>O-phospho-L-seryl-[protein] + H2O = L-seryl-[protein] + phosphate</text>
        <dbReference type="Rhea" id="RHEA:20629"/>
        <dbReference type="Rhea" id="RHEA-COMP:9863"/>
        <dbReference type="Rhea" id="RHEA-COMP:11604"/>
        <dbReference type="ChEBI" id="CHEBI:15377"/>
        <dbReference type="ChEBI" id="CHEBI:29999"/>
        <dbReference type="ChEBI" id="CHEBI:43474"/>
        <dbReference type="ChEBI" id="CHEBI:83421"/>
        <dbReference type="EC" id="3.1.3.16"/>
    </reaction>
</comment>